<dbReference type="AlphaFoldDB" id="A0A4Z0BJB5"/>
<dbReference type="Proteomes" id="UP000297564">
    <property type="component" value="Unassembled WGS sequence"/>
</dbReference>
<protein>
    <submittedName>
        <fullName evidence="1">Uncharacterized protein</fullName>
    </submittedName>
</protein>
<organism evidence="1 2">
    <name type="scientific">Ramlibacter rhizophilus</name>
    <dbReference type="NCBI Taxonomy" id="1781167"/>
    <lineage>
        <taxon>Bacteria</taxon>
        <taxon>Pseudomonadati</taxon>
        <taxon>Pseudomonadota</taxon>
        <taxon>Betaproteobacteria</taxon>
        <taxon>Burkholderiales</taxon>
        <taxon>Comamonadaceae</taxon>
        <taxon>Ramlibacter</taxon>
    </lineage>
</organism>
<proteinExistence type="predicted"/>
<keyword evidence="2" id="KW-1185">Reference proteome</keyword>
<reference evidence="1 2" key="1">
    <citation type="submission" date="2019-03" db="EMBL/GenBank/DDBJ databases">
        <title>Ramlibacter rhizophilus CCTCC AB2015357, whole genome shotgun sequence.</title>
        <authorList>
            <person name="Zhang X."/>
            <person name="Feng G."/>
            <person name="Zhu H."/>
        </authorList>
    </citation>
    <scope>NUCLEOTIDE SEQUENCE [LARGE SCALE GENOMIC DNA]</scope>
    <source>
        <strain evidence="1 2">CCTCC AB2015357</strain>
    </source>
</reference>
<name>A0A4Z0BJB5_9BURK</name>
<gene>
    <name evidence="1" type="ORF">EZ242_16190</name>
</gene>
<evidence type="ECO:0000313" key="2">
    <source>
        <dbReference type="Proteomes" id="UP000297564"/>
    </source>
</evidence>
<comment type="caution">
    <text evidence="1">The sequence shown here is derived from an EMBL/GenBank/DDBJ whole genome shotgun (WGS) entry which is preliminary data.</text>
</comment>
<evidence type="ECO:0000313" key="1">
    <source>
        <dbReference type="EMBL" id="TFY97988.1"/>
    </source>
</evidence>
<dbReference type="EMBL" id="SMLL01000006">
    <property type="protein sequence ID" value="TFY97988.1"/>
    <property type="molecule type" value="Genomic_DNA"/>
</dbReference>
<sequence length="104" mass="11519">MPWGIPGMGLVMEGAMQQAAQPGRQFMAVLGVVQKYSSDPGRQETTLLSGTGPTPTILRRRRCPWRCHEPRRLRGASCPRRTSCPAWASWIFARAVRAGRDALV</sequence>
<accession>A0A4Z0BJB5</accession>